<dbReference type="Proteomes" id="UP000027997">
    <property type="component" value="Unassembled WGS sequence"/>
</dbReference>
<sequence length="108" mass="12631">MLRRTRFSLSISEPRAKPTKKEWTYQWSLISDDFPTEDTDDADEYVQEWNFPYPGQKELLVIDPNNLVSTSMPLAPREKFPKGRLTYLRQGGFFMQVTKPMVLASVKK</sequence>
<organism evidence="1 2">
    <name type="scientific">Endozoicomonas elysicola</name>
    <dbReference type="NCBI Taxonomy" id="305900"/>
    <lineage>
        <taxon>Bacteria</taxon>
        <taxon>Pseudomonadati</taxon>
        <taxon>Pseudomonadota</taxon>
        <taxon>Gammaproteobacteria</taxon>
        <taxon>Oceanospirillales</taxon>
        <taxon>Endozoicomonadaceae</taxon>
        <taxon>Endozoicomonas</taxon>
    </lineage>
</organism>
<reference evidence="1 2" key="1">
    <citation type="submission" date="2014-06" db="EMBL/GenBank/DDBJ databases">
        <title>Whole Genome Sequences of Three Symbiotic Endozoicomonas Bacteria.</title>
        <authorList>
            <person name="Neave M.J."/>
            <person name="Apprill A."/>
            <person name="Voolstra C.R."/>
        </authorList>
    </citation>
    <scope>NUCLEOTIDE SEQUENCE [LARGE SCALE GENOMIC DNA]</scope>
    <source>
        <strain evidence="1 2">DSM 22380</strain>
    </source>
</reference>
<evidence type="ECO:0000313" key="1">
    <source>
        <dbReference type="EMBL" id="KEI70420.1"/>
    </source>
</evidence>
<dbReference type="EMBL" id="JOJP01000001">
    <property type="protein sequence ID" value="KEI70420.1"/>
    <property type="molecule type" value="Genomic_DNA"/>
</dbReference>
<accession>A0A081K8E4</accession>
<gene>
    <name evidence="1" type="ORF">GV64_06440</name>
</gene>
<name>A0A081K8E4_9GAMM</name>
<proteinExistence type="predicted"/>
<dbReference type="AlphaFoldDB" id="A0A081K8E4"/>
<protein>
    <submittedName>
        <fullName evidence="1">Uncharacterized protein</fullName>
    </submittedName>
</protein>
<dbReference type="RefSeq" id="WP_020581013.1">
    <property type="nucleotide sequence ID" value="NZ_JOJP01000001.1"/>
</dbReference>
<keyword evidence="2" id="KW-1185">Reference proteome</keyword>
<evidence type="ECO:0000313" key="2">
    <source>
        <dbReference type="Proteomes" id="UP000027997"/>
    </source>
</evidence>
<comment type="caution">
    <text evidence="1">The sequence shown here is derived from an EMBL/GenBank/DDBJ whole genome shotgun (WGS) entry which is preliminary data.</text>
</comment>